<dbReference type="GeneTree" id="ENSGT00530000068548"/>
<dbReference type="ExpressionAtlas" id="A0A5F7ZDL8">
    <property type="expression patterns" value="baseline"/>
</dbReference>
<organism evidence="3 4">
    <name type="scientific">Macaca mulatta</name>
    <name type="common">Rhesus macaque</name>
    <dbReference type="NCBI Taxonomy" id="9544"/>
    <lineage>
        <taxon>Eukaryota</taxon>
        <taxon>Metazoa</taxon>
        <taxon>Chordata</taxon>
        <taxon>Craniata</taxon>
        <taxon>Vertebrata</taxon>
        <taxon>Euteleostomi</taxon>
        <taxon>Mammalia</taxon>
        <taxon>Eutheria</taxon>
        <taxon>Euarchontoglires</taxon>
        <taxon>Primates</taxon>
        <taxon>Haplorrhini</taxon>
        <taxon>Catarrhini</taxon>
        <taxon>Cercopithecidae</taxon>
        <taxon>Cercopithecinae</taxon>
        <taxon>Macaca</taxon>
    </lineage>
</organism>
<protein>
    <submittedName>
        <fullName evidence="3">Uncharacterized protein</fullName>
    </submittedName>
</protein>
<feature type="signal peptide" evidence="2">
    <location>
        <begin position="1"/>
        <end position="34"/>
    </location>
</feature>
<dbReference type="VEuPathDB" id="HostDB:ENSMMUG00000050321"/>
<keyword evidence="2" id="KW-0732">Signal</keyword>
<dbReference type="AlphaFoldDB" id="A0A5F7ZDL8"/>
<evidence type="ECO:0000256" key="2">
    <source>
        <dbReference type="SAM" id="SignalP"/>
    </source>
</evidence>
<name>A0A5F7ZDL8_MACMU</name>
<dbReference type="Proteomes" id="UP000006718">
    <property type="component" value="Chromosome 7"/>
</dbReference>
<evidence type="ECO:0000256" key="1">
    <source>
        <dbReference type="SAM" id="MobiDB-lite"/>
    </source>
</evidence>
<feature type="chain" id="PRO_5023823590" evidence="2">
    <location>
        <begin position="35"/>
        <end position="146"/>
    </location>
</feature>
<sequence length="146" mass="15620">MRFPVPPTSPGWCLHLLPSILQCLLLWAWPQGYGQMPLPSQRPLVIVPWHVGRGLAGSAEELLMDAAEEAPMGPTTLDPSLLPGGPLVSFVVWAEAITWIPPWERTSDVGPQPPLQLEIPPQPRGRPAPIPTGQAGPRDSGPGASP</sequence>
<dbReference type="Bgee" id="ENSMMUG00000050321">
    <property type="expression patterns" value="Expressed in cerebellar cortex and 20 other cell types or tissues"/>
</dbReference>
<proteinExistence type="predicted"/>
<reference evidence="3" key="3">
    <citation type="submission" date="2025-08" db="UniProtKB">
        <authorList>
            <consortium name="Ensembl"/>
        </authorList>
    </citation>
    <scope>IDENTIFICATION</scope>
    <source>
        <strain evidence="3">17573</strain>
    </source>
</reference>
<evidence type="ECO:0000313" key="3">
    <source>
        <dbReference type="Ensembl" id="ENSMMUP00000062724.1"/>
    </source>
</evidence>
<reference evidence="3" key="2">
    <citation type="submission" date="2019-01" db="EMBL/GenBank/DDBJ databases">
        <authorList>
            <person name="Graves T."/>
            <person name="Eichler E.E."/>
            <person name="Wilson R.K."/>
        </authorList>
    </citation>
    <scope>NUCLEOTIDE SEQUENCE [LARGE SCALE GENOMIC DNA]</scope>
    <source>
        <strain evidence="3">17573</strain>
    </source>
</reference>
<feature type="region of interest" description="Disordered" evidence="1">
    <location>
        <begin position="104"/>
        <end position="146"/>
    </location>
</feature>
<dbReference type="Ensembl" id="ENSMMUT00000089255.1">
    <property type="protein sequence ID" value="ENSMMUP00000062724.1"/>
    <property type="gene ID" value="ENSMMUG00000050321.1"/>
</dbReference>
<evidence type="ECO:0000313" key="4">
    <source>
        <dbReference type="Proteomes" id="UP000006718"/>
    </source>
</evidence>
<reference evidence="4" key="1">
    <citation type="journal article" date="2007" name="Science">
        <title>Evolutionary and biomedical insights from the rhesus macaque genome.</title>
        <authorList>
            <person name="Gibbs R.A."/>
            <person name="Rogers J."/>
            <person name="Katze M.G."/>
            <person name="Bumgarner R."/>
            <person name="Weinstock G.M."/>
            <person name="Mardis E.R."/>
            <person name="Remington K.A."/>
            <person name="Strausberg R.L."/>
            <person name="Venter J.C."/>
            <person name="Wilson R.K."/>
            <person name="Batzer M.A."/>
            <person name="Bustamante C.D."/>
            <person name="Eichler E.E."/>
            <person name="Hahn M.W."/>
            <person name="Hardison R.C."/>
            <person name="Makova K.D."/>
            <person name="Miller W."/>
            <person name="Milosavljevic A."/>
            <person name="Palermo R.E."/>
            <person name="Siepel A."/>
            <person name="Sikela J.M."/>
            <person name="Attaway T."/>
            <person name="Bell S."/>
            <person name="Bernard K.E."/>
            <person name="Buhay C.J."/>
            <person name="Chandrabose M.N."/>
            <person name="Dao M."/>
            <person name="Davis C."/>
            <person name="Delehaunty K.D."/>
            <person name="Ding Y."/>
            <person name="Dinh H.H."/>
            <person name="Dugan-Rocha S."/>
            <person name="Fulton L.A."/>
            <person name="Gabisi R.A."/>
            <person name="Garner T.T."/>
            <person name="Godfrey J."/>
            <person name="Hawes A.C."/>
            <person name="Hernandez J."/>
            <person name="Hines S."/>
            <person name="Holder M."/>
            <person name="Hume J."/>
            <person name="Jhangiani S.N."/>
            <person name="Joshi V."/>
            <person name="Khan Z.M."/>
            <person name="Kirkness E.F."/>
            <person name="Cree A."/>
            <person name="Fowler R.G."/>
            <person name="Lee S."/>
            <person name="Lewis L.R."/>
            <person name="Li Z."/>
            <person name="Liu Y.-S."/>
            <person name="Moore S.M."/>
            <person name="Muzny D."/>
            <person name="Nazareth L.V."/>
            <person name="Ngo D.N."/>
            <person name="Okwuonu G.O."/>
            <person name="Pai G."/>
            <person name="Parker D."/>
            <person name="Paul H.A."/>
            <person name="Pfannkoch C."/>
            <person name="Pohl C.S."/>
            <person name="Rogers Y.-H.C."/>
            <person name="Ruiz S.J."/>
            <person name="Sabo A."/>
            <person name="Santibanez J."/>
            <person name="Schneider B.W."/>
            <person name="Smith S.M."/>
            <person name="Sodergren E."/>
            <person name="Svatek A.F."/>
            <person name="Utterback T.R."/>
            <person name="Vattathil S."/>
            <person name="Warren W."/>
            <person name="White C.S."/>
            <person name="Chinwalla A.T."/>
            <person name="Feng Y."/>
            <person name="Halpern A.L."/>
            <person name="Hillier L.W."/>
            <person name="Huang X."/>
            <person name="Minx P."/>
            <person name="Nelson J.O."/>
            <person name="Pepin K.H."/>
            <person name="Qin X."/>
            <person name="Sutton G.G."/>
            <person name="Venter E."/>
            <person name="Walenz B.P."/>
            <person name="Wallis J.W."/>
            <person name="Worley K.C."/>
            <person name="Yang S.-P."/>
            <person name="Jones S.M."/>
            <person name="Marra M.A."/>
            <person name="Rocchi M."/>
            <person name="Schein J.E."/>
            <person name="Baertsch R."/>
            <person name="Clarke L."/>
            <person name="Csuros M."/>
            <person name="Glasscock J."/>
            <person name="Harris R.A."/>
            <person name="Havlak P."/>
            <person name="Jackson A.R."/>
            <person name="Jiang H."/>
            <person name="Liu Y."/>
            <person name="Messina D.N."/>
            <person name="Shen Y."/>
            <person name="Song H.X.-Z."/>
            <person name="Wylie T."/>
            <person name="Zhang L."/>
            <person name="Birney E."/>
            <person name="Han K."/>
            <person name="Konkel M.K."/>
            <person name="Lee J."/>
            <person name="Smit A.F.A."/>
            <person name="Ullmer B."/>
            <person name="Wang H."/>
            <person name="Xing J."/>
            <person name="Burhans R."/>
            <person name="Cheng Z."/>
            <person name="Karro J.E."/>
            <person name="Ma J."/>
            <person name="Raney B."/>
            <person name="She X."/>
            <person name="Cox M.J."/>
            <person name="Demuth J.P."/>
            <person name="Dumas L.J."/>
            <person name="Han S.-G."/>
            <person name="Hopkins J."/>
            <person name="Karimpour-Fard A."/>
            <person name="Kim Y.H."/>
            <person name="Pollack J.R."/>
            <person name="Vinar T."/>
            <person name="Addo-Quaye C."/>
            <person name="Degenhardt J."/>
            <person name="Denby A."/>
            <person name="Hubisz M.J."/>
            <person name="Indap A."/>
            <person name="Kosiol C."/>
            <person name="Lahn B.T."/>
            <person name="Lawson H.A."/>
            <person name="Marklein A."/>
            <person name="Nielsen R."/>
            <person name="Vallender E.J."/>
            <person name="Clark A.G."/>
            <person name="Ferguson B."/>
            <person name="Hernandez R.D."/>
            <person name="Hirani K."/>
            <person name="Kehrer-Sawatzki H."/>
            <person name="Kolb J."/>
            <person name="Patil S."/>
            <person name="Pu L.-L."/>
            <person name="Ren Y."/>
            <person name="Smith D.G."/>
            <person name="Wheeler D.A."/>
            <person name="Schenck I."/>
            <person name="Ball E.V."/>
            <person name="Chen R."/>
            <person name="Cooper D.N."/>
            <person name="Giardine B."/>
            <person name="Hsu F."/>
            <person name="Kent W.J."/>
            <person name="Lesk A."/>
            <person name="Nelson D.L."/>
            <person name="O'brien W.E."/>
            <person name="Pruefer K."/>
            <person name="Stenson P.D."/>
            <person name="Wallace J.C."/>
            <person name="Ke H."/>
            <person name="Liu X.-M."/>
            <person name="Wang P."/>
            <person name="Xiang A.P."/>
            <person name="Yang F."/>
            <person name="Barber G.P."/>
            <person name="Haussler D."/>
            <person name="Karolchik D."/>
            <person name="Kern A.D."/>
            <person name="Kuhn R.M."/>
            <person name="Smith K.E."/>
            <person name="Zwieg A.S."/>
        </authorList>
    </citation>
    <scope>NUCLEOTIDE SEQUENCE [LARGE SCALE GENOMIC DNA]</scope>
    <source>
        <strain evidence="4">17573</strain>
    </source>
</reference>
<accession>A0A5F7ZDL8</accession>
<feature type="compositionally biased region" description="Pro residues" evidence="1">
    <location>
        <begin position="120"/>
        <end position="130"/>
    </location>
</feature>
<keyword evidence="4" id="KW-1185">Reference proteome</keyword>
<reference evidence="3" key="4">
    <citation type="submission" date="2025-09" db="UniProtKB">
        <authorList>
            <consortium name="Ensembl"/>
        </authorList>
    </citation>
    <scope>IDENTIFICATION</scope>
    <source>
        <strain evidence="3">17573</strain>
    </source>
</reference>